<dbReference type="EMBL" id="LPXN01000057">
    <property type="protein sequence ID" value="KZD12096.1"/>
    <property type="molecule type" value="Genomic_DNA"/>
</dbReference>
<evidence type="ECO:0000256" key="7">
    <source>
        <dbReference type="ARBA" id="ARBA00023122"/>
    </source>
</evidence>
<dbReference type="PANTHER" id="PTHR43099:SF5">
    <property type="entry name" value="HLYC_CORC FAMILY TRANSPORTER"/>
    <property type="match status" value="1"/>
</dbReference>
<dbReference type="SUPFAM" id="SSF54631">
    <property type="entry name" value="CBS-domain pair"/>
    <property type="match status" value="1"/>
</dbReference>
<keyword evidence="5" id="KW-0677">Repeat</keyword>
<keyword evidence="7 9" id="KW-0129">CBS domain</keyword>
<evidence type="ECO:0000256" key="9">
    <source>
        <dbReference type="PROSITE-ProRule" id="PRU00703"/>
    </source>
</evidence>
<feature type="domain" description="CBS" evidence="12">
    <location>
        <begin position="218"/>
        <end position="277"/>
    </location>
</feature>
<dbReference type="STRING" id="580166.AUP43_05525"/>
<evidence type="ECO:0000256" key="1">
    <source>
        <dbReference type="ARBA" id="ARBA00004651"/>
    </source>
</evidence>
<dbReference type="InterPro" id="IPR046342">
    <property type="entry name" value="CBS_dom_sf"/>
</dbReference>
<comment type="similarity">
    <text evidence="2">Belongs to the UPF0053 family. Hemolysin C subfamily.</text>
</comment>
<feature type="transmembrane region" description="Helical" evidence="11">
    <location>
        <begin position="58"/>
        <end position="78"/>
    </location>
</feature>
<dbReference type="SUPFAM" id="SSF56176">
    <property type="entry name" value="FAD-binding/transporter-associated domain-like"/>
    <property type="match status" value="1"/>
</dbReference>
<dbReference type="InterPro" id="IPR051676">
    <property type="entry name" value="UPF0053_domain"/>
</dbReference>
<dbReference type="Proteomes" id="UP000076400">
    <property type="component" value="Unassembled WGS sequence"/>
</dbReference>
<dbReference type="Pfam" id="PF01595">
    <property type="entry name" value="CNNM"/>
    <property type="match status" value="1"/>
</dbReference>
<evidence type="ECO:0000256" key="5">
    <source>
        <dbReference type="ARBA" id="ARBA00022737"/>
    </source>
</evidence>
<evidence type="ECO:0000256" key="6">
    <source>
        <dbReference type="ARBA" id="ARBA00022989"/>
    </source>
</evidence>
<dbReference type="AlphaFoldDB" id="A0A154WF31"/>
<dbReference type="Gene3D" id="3.10.580.10">
    <property type="entry name" value="CBS-domain"/>
    <property type="match status" value="1"/>
</dbReference>
<feature type="transmembrane region" description="Helical" evidence="11">
    <location>
        <begin position="6"/>
        <end position="27"/>
    </location>
</feature>
<evidence type="ECO:0000256" key="3">
    <source>
        <dbReference type="ARBA" id="ARBA00022475"/>
    </source>
</evidence>
<dbReference type="SMART" id="SM01091">
    <property type="entry name" value="CorC_HlyC"/>
    <property type="match status" value="1"/>
</dbReference>
<evidence type="ECO:0000256" key="2">
    <source>
        <dbReference type="ARBA" id="ARBA00006446"/>
    </source>
</evidence>
<dbReference type="Pfam" id="PF03471">
    <property type="entry name" value="CorC_HlyC"/>
    <property type="match status" value="1"/>
</dbReference>
<dbReference type="PROSITE" id="PS51371">
    <property type="entry name" value="CBS"/>
    <property type="match status" value="2"/>
</dbReference>
<proteinExistence type="inferred from homology"/>
<sequence>MLIWEILIVVGLVLLNGFFAMSEMALVSSRRARLQQMADEGSRQAAAALRLLDDPTRFLSTVQIGITLVGVFAGAYSGVTLAQPLSLALADTPLPAQYAYPVALTLVVVGITYLSLIIGELVPKRLALVHAESIAAFVARPMGLLATAAAPLVWLLRVSTETVLRLLGMHDAKGSPITTEEIRTLIAEGREAGAIEQAEREMIDSVLGLGDLQVRGVMTPRYEVVWLNLDDDATEIRAKLEQSGHSRFPVAKGGLDDFEGVVQSKDMLEHLLKGEALALKPLLRQPLVVHERTSVLKVLEMFRNSPVHMAIVVDEYGGFEGLVTPTDILIAIAGDLPEHGAMQGDDAVRRADGSWLIDGAMHVQDVERVLGRGVIPVSESYQTLAGFILWELGRLPEVGETLEYNGWRFEVMDMDGRRIDRLLASLADPTAGEN</sequence>
<dbReference type="OrthoDB" id="9805314at2"/>
<evidence type="ECO:0000259" key="12">
    <source>
        <dbReference type="PROSITE" id="PS51371"/>
    </source>
</evidence>
<feature type="transmembrane region" description="Helical" evidence="11">
    <location>
        <begin position="98"/>
        <end position="122"/>
    </location>
</feature>
<dbReference type="GO" id="GO:0050660">
    <property type="term" value="F:flavin adenine dinucleotide binding"/>
    <property type="evidence" value="ECO:0007669"/>
    <property type="project" value="InterPro"/>
</dbReference>
<evidence type="ECO:0000256" key="10">
    <source>
        <dbReference type="PROSITE-ProRule" id="PRU01193"/>
    </source>
</evidence>
<feature type="domain" description="CNNM transmembrane" evidence="13">
    <location>
        <begin position="1"/>
        <end position="199"/>
    </location>
</feature>
<evidence type="ECO:0008006" key="16">
    <source>
        <dbReference type="Google" id="ProtNLM"/>
    </source>
</evidence>
<keyword evidence="15" id="KW-1185">Reference proteome</keyword>
<accession>A0A154WF31</accession>
<keyword evidence="4 10" id="KW-0812">Transmembrane</keyword>
<evidence type="ECO:0000313" key="15">
    <source>
        <dbReference type="Proteomes" id="UP000076400"/>
    </source>
</evidence>
<feature type="transmembrane region" description="Helical" evidence="11">
    <location>
        <begin position="134"/>
        <end position="156"/>
    </location>
</feature>
<dbReference type="RefSeq" id="WP_067553234.1">
    <property type="nucleotide sequence ID" value="NZ_LPXN01000057.1"/>
</dbReference>
<organism evidence="14 15">
    <name type="scientific">Oceanibaculum pacificum</name>
    <dbReference type="NCBI Taxonomy" id="580166"/>
    <lineage>
        <taxon>Bacteria</taxon>
        <taxon>Pseudomonadati</taxon>
        <taxon>Pseudomonadota</taxon>
        <taxon>Alphaproteobacteria</taxon>
        <taxon>Rhodospirillales</taxon>
        <taxon>Oceanibaculaceae</taxon>
        <taxon>Oceanibaculum</taxon>
    </lineage>
</organism>
<dbReference type="InterPro" id="IPR005170">
    <property type="entry name" value="Transptr-assoc_dom"/>
</dbReference>
<evidence type="ECO:0000313" key="14">
    <source>
        <dbReference type="EMBL" id="KZD12096.1"/>
    </source>
</evidence>
<dbReference type="SMART" id="SM00116">
    <property type="entry name" value="CBS"/>
    <property type="match status" value="2"/>
</dbReference>
<dbReference type="CDD" id="cd04590">
    <property type="entry name" value="CBS_pair_CorC_HlyC_assoc"/>
    <property type="match status" value="1"/>
</dbReference>
<dbReference type="InterPro" id="IPR016169">
    <property type="entry name" value="FAD-bd_PCMH_sub2"/>
</dbReference>
<dbReference type="Pfam" id="PF00571">
    <property type="entry name" value="CBS"/>
    <property type="match status" value="2"/>
</dbReference>
<keyword evidence="6 10" id="KW-1133">Transmembrane helix</keyword>
<dbReference type="GO" id="GO:0005886">
    <property type="term" value="C:plasma membrane"/>
    <property type="evidence" value="ECO:0007669"/>
    <property type="project" value="UniProtKB-SubCell"/>
</dbReference>
<evidence type="ECO:0000259" key="13">
    <source>
        <dbReference type="PROSITE" id="PS51846"/>
    </source>
</evidence>
<comment type="caution">
    <text evidence="14">The sequence shown here is derived from an EMBL/GenBank/DDBJ whole genome shotgun (WGS) entry which is preliminary data.</text>
</comment>
<evidence type="ECO:0000256" key="11">
    <source>
        <dbReference type="SAM" id="Phobius"/>
    </source>
</evidence>
<dbReference type="InterPro" id="IPR044751">
    <property type="entry name" value="Ion_transp-like_CBS"/>
</dbReference>
<dbReference type="InterPro" id="IPR002550">
    <property type="entry name" value="CNNM"/>
</dbReference>
<dbReference type="PROSITE" id="PS51846">
    <property type="entry name" value="CNNM"/>
    <property type="match status" value="1"/>
</dbReference>
<dbReference type="Gene3D" id="3.30.465.10">
    <property type="match status" value="1"/>
</dbReference>
<comment type="subcellular location">
    <subcellularLocation>
        <location evidence="1">Cell membrane</location>
        <topology evidence="1">Multi-pass membrane protein</topology>
    </subcellularLocation>
</comment>
<protein>
    <recommendedName>
        <fullName evidence="16">DNA-binding protein</fullName>
    </recommendedName>
</protein>
<feature type="domain" description="CBS" evidence="12">
    <location>
        <begin position="282"/>
        <end position="338"/>
    </location>
</feature>
<keyword evidence="8 10" id="KW-0472">Membrane</keyword>
<dbReference type="PANTHER" id="PTHR43099">
    <property type="entry name" value="UPF0053 PROTEIN YRKA"/>
    <property type="match status" value="1"/>
</dbReference>
<evidence type="ECO:0000256" key="8">
    <source>
        <dbReference type="ARBA" id="ARBA00023136"/>
    </source>
</evidence>
<dbReference type="InterPro" id="IPR036318">
    <property type="entry name" value="FAD-bd_PCMH-like_sf"/>
</dbReference>
<evidence type="ECO:0000256" key="4">
    <source>
        <dbReference type="ARBA" id="ARBA00022692"/>
    </source>
</evidence>
<dbReference type="InterPro" id="IPR000644">
    <property type="entry name" value="CBS_dom"/>
</dbReference>
<keyword evidence="3" id="KW-1003">Cell membrane</keyword>
<name>A0A154WF31_9PROT</name>
<reference evidence="14 15" key="1">
    <citation type="submission" date="2015-12" db="EMBL/GenBank/DDBJ databases">
        <title>Genome sequence of Oceanibaculum pacificum MCCC 1A02656.</title>
        <authorList>
            <person name="Lu L."/>
            <person name="Lai Q."/>
            <person name="Shao Z."/>
            <person name="Qian P."/>
        </authorList>
    </citation>
    <scope>NUCLEOTIDE SEQUENCE [LARGE SCALE GENOMIC DNA]</scope>
    <source>
        <strain evidence="14 15">MCCC 1A02656</strain>
    </source>
</reference>
<gene>
    <name evidence="14" type="ORF">AUP43_05525</name>
</gene>